<accession>A0A6L8V876</accession>
<evidence type="ECO:0000256" key="2">
    <source>
        <dbReference type="ARBA" id="ARBA00022679"/>
    </source>
</evidence>
<dbReference type="Gene3D" id="3.40.1190.20">
    <property type="match status" value="1"/>
</dbReference>
<feature type="domain" description="Carbohydrate kinase PfkB" evidence="4">
    <location>
        <begin position="10"/>
        <end position="361"/>
    </location>
</feature>
<evidence type="ECO:0000313" key="5">
    <source>
        <dbReference type="EMBL" id="MZQ85852.1"/>
    </source>
</evidence>
<evidence type="ECO:0000256" key="3">
    <source>
        <dbReference type="ARBA" id="ARBA00022777"/>
    </source>
</evidence>
<dbReference type="SUPFAM" id="SSF53613">
    <property type="entry name" value="Ribokinase-like"/>
    <property type="match status" value="1"/>
</dbReference>
<dbReference type="InterPro" id="IPR050306">
    <property type="entry name" value="PfkB_Carbo_kinase"/>
</dbReference>
<dbReference type="InterPro" id="IPR011611">
    <property type="entry name" value="PfkB_dom"/>
</dbReference>
<dbReference type="GO" id="GO:0016301">
    <property type="term" value="F:kinase activity"/>
    <property type="evidence" value="ECO:0007669"/>
    <property type="project" value="UniProtKB-KW"/>
</dbReference>
<protein>
    <submittedName>
        <fullName evidence="5">Carbohydrate kinase family protein</fullName>
    </submittedName>
</protein>
<keyword evidence="3 5" id="KW-0418">Kinase</keyword>
<dbReference type="AlphaFoldDB" id="A0A6L8V876"/>
<evidence type="ECO:0000259" key="4">
    <source>
        <dbReference type="Pfam" id="PF00294"/>
    </source>
</evidence>
<evidence type="ECO:0000313" key="6">
    <source>
        <dbReference type="Proteomes" id="UP000481087"/>
    </source>
</evidence>
<dbReference type="Proteomes" id="UP000481087">
    <property type="component" value="Unassembled WGS sequence"/>
</dbReference>
<name>A0A6L8V876_9BACL</name>
<dbReference type="InterPro" id="IPR029056">
    <property type="entry name" value="Ribokinase-like"/>
</dbReference>
<keyword evidence="2" id="KW-0808">Transferase</keyword>
<keyword evidence="6" id="KW-1185">Reference proteome</keyword>
<proteinExistence type="inferred from homology"/>
<evidence type="ECO:0000256" key="1">
    <source>
        <dbReference type="ARBA" id="ARBA00010688"/>
    </source>
</evidence>
<gene>
    <name evidence="5" type="ORF">GQF01_27475</name>
</gene>
<organism evidence="5 6">
    <name type="scientific">Paenibacillus silvestris</name>
    <dbReference type="NCBI Taxonomy" id="2606219"/>
    <lineage>
        <taxon>Bacteria</taxon>
        <taxon>Bacillati</taxon>
        <taxon>Bacillota</taxon>
        <taxon>Bacilli</taxon>
        <taxon>Bacillales</taxon>
        <taxon>Paenibacillaceae</taxon>
        <taxon>Paenibacillus</taxon>
    </lineage>
</organism>
<comment type="similarity">
    <text evidence="1">Belongs to the carbohydrate kinase PfkB family.</text>
</comment>
<comment type="caution">
    <text evidence="5">The sequence shown here is derived from an EMBL/GenBank/DDBJ whole genome shotgun (WGS) entry which is preliminary data.</text>
</comment>
<dbReference type="PANTHER" id="PTHR43085:SF57">
    <property type="entry name" value="CARBOHYDRATE KINASE PFKB DOMAIN-CONTAINING PROTEIN"/>
    <property type="match status" value="1"/>
</dbReference>
<dbReference type="EMBL" id="WTUZ01000036">
    <property type="protein sequence ID" value="MZQ85852.1"/>
    <property type="molecule type" value="Genomic_DNA"/>
</dbReference>
<dbReference type="RefSeq" id="WP_161410167.1">
    <property type="nucleotide sequence ID" value="NZ_WTUZ01000036.1"/>
</dbReference>
<dbReference type="Pfam" id="PF00294">
    <property type="entry name" value="PfkB"/>
    <property type="match status" value="1"/>
</dbReference>
<sequence>MSGRQAEVIVAGHICLDIIPTIHGKPARMDALFVPGKLVDVGKAVISTGGAVSNTGIALHQLGCQVSLMGKVGQDLFGETILSILNKYSPTLTEGMIISPDASSSYTIVISPPQTDRIFLHATGANDTYSADDLRTEQLLGARIFHFGYPPLMRSMYMNTGEELILLLKKVKEQGLTVSLDLAKPDPETEAGCADWRSILTGALPYVDICLPSFEEIVYMLHRDRYEIWMKEVGSGDLLTYATGDFLSELAEELLEMGAAVVGLKLGEHGLYVRTTKEVSRLSAIGPCLLSKELQANWLDSEMIVSCFHVDAVGTTGAGDCTIAGFIYGLLQGFELEKTLQTAVGVGAFNVEQADAVSGIPHGSKVWERMDNGWKQREMKLDLANWTMNGDQIWIGPHHKIAEGGR</sequence>
<reference evidence="5 6" key="1">
    <citation type="submission" date="2019-12" db="EMBL/GenBank/DDBJ databases">
        <title>Paenibacillus sp. nov. sp. isolated from soil.</title>
        <authorList>
            <person name="Kim J."/>
            <person name="Jeong S.E."/>
            <person name="Jung H.S."/>
            <person name="Jeon C.O."/>
        </authorList>
    </citation>
    <scope>NUCLEOTIDE SEQUENCE [LARGE SCALE GENOMIC DNA]</scope>
    <source>
        <strain evidence="5 6">5J-6</strain>
    </source>
</reference>
<dbReference type="PANTHER" id="PTHR43085">
    <property type="entry name" value="HEXOKINASE FAMILY MEMBER"/>
    <property type="match status" value="1"/>
</dbReference>